<dbReference type="SUPFAM" id="SSF57884">
    <property type="entry name" value="Ada DNA repair protein, N-terminal domain (N-Ada 10)"/>
    <property type="match status" value="1"/>
</dbReference>
<dbReference type="GO" id="GO:0003677">
    <property type="term" value="F:DNA binding"/>
    <property type="evidence" value="ECO:0007669"/>
    <property type="project" value="InterPro"/>
</dbReference>
<organism evidence="4 5">
    <name type="scientific">Lawsonibacter faecis</name>
    <dbReference type="NCBI Taxonomy" id="2763052"/>
    <lineage>
        <taxon>Bacteria</taxon>
        <taxon>Bacillati</taxon>
        <taxon>Bacillota</taxon>
        <taxon>Clostridia</taxon>
        <taxon>Eubacteriales</taxon>
        <taxon>Oscillospiraceae</taxon>
        <taxon>Lawsonibacter</taxon>
    </lineage>
</organism>
<dbReference type="GO" id="GO:0008270">
    <property type="term" value="F:zinc ion binding"/>
    <property type="evidence" value="ECO:0007669"/>
    <property type="project" value="InterPro"/>
</dbReference>
<dbReference type="InterPro" id="IPR052159">
    <property type="entry name" value="Competence_DNA_uptake"/>
</dbReference>
<dbReference type="Gene3D" id="3.40.10.10">
    <property type="entry name" value="DNA Methylphosphotriester Repair Domain"/>
    <property type="match status" value="1"/>
</dbReference>
<dbReference type="Pfam" id="PF00753">
    <property type="entry name" value="Lactamase_B"/>
    <property type="match status" value="1"/>
</dbReference>
<dbReference type="InterPro" id="IPR035451">
    <property type="entry name" value="Ada-like_dom_sf"/>
</dbReference>
<keyword evidence="2" id="KW-0732">Signal</keyword>
<keyword evidence="1" id="KW-0010">Activator</keyword>
<protein>
    <submittedName>
        <fullName evidence="4">MBL fold metallo-hydrolase</fullName>
    </submittedName>
</protein>
<dbReference type="SMART" id="SM00849">
    <property type="entry name" value="Lactamase_B"/>
    <property type="match status" value="1"/>
</dbReference>
<dbReference type="RefSeq" id="WP_186920122.1">
    <property type="nucleotide sequence ID" value="NZ_JACOPQ010000014.1"/>
</dbReference>
<evidence type="ECO:0000256" key="1">
    <source>
        <dbReference type="ARBA" id="ARBA00023159"/>
    </source>
</evidence>
<comment type="caution">
    <text evidence="4">The sequence shown here is derived from an EMBL/GenBank/DDBJ whole genome shotgun (WGS) entry which is preliminary data.</text>
</comment>
<dbReference type="GO" id="GO:0006281">
    <property type="term" value="P:DNA repair"/>
    <property type="evidence" value="ECO:0007669"/>
    <property type="project" value="InterPro"/>
</dbReference>
<accession>A0A8J6JP38</accession>
<proteinExistence type="predicted"/>
<gene>
    <name evidence="4" type="ORF">H8S62_15040</name>
</gene>
<dbReference type="Proteomes" id="UP000607645">
    <property type="component" value="Unassembled WGS sequence"/>
</dbReference>
<dbReference type="GO" id="GO:0008168">
    <property type="term" value="F:methyltransferase activity"/>
    <property type="evidence" value="ECO:0007669"/>
    <property type="project" value="InterPro"/>
</dbReference>
<sequence length="346" mass="36503">MREKYSAFLLALALLLPLSACGDTHTPSSPPPTDGSTLAVHFIDVGQADSALLLCGGESMLIDGGNVADSSLVVSYLESQGVDTLDHVVCTHAHEDHVGGLSGPLNACTANHVYSPVTEYDSKAYRDFLKYTSAQGLEVEIPAPGDAFSLGEARVTVLGPVKEYSETNNTSLVLRVDFGETSFLFTGDMERTAEADLLDAGADLSATVLKVGHHGSDTSTSYPFLREIMPEYAVISAGEGNSYGHPSDDTLSRLRDADCTVYRTDRQGTVVAVSDGTTVSFTTETDAAPAPGRDGAAESAYIGNVRSKTFHTETCSNLPAEKNQIVFSSRDEAAAAGYKPCGNCKP</sequence>
<feature type="signal peptide" evidence="2">
    <location>
        <begin position="1"/>
        <end position="22"/>
    </location>
</feature>
<dbReference type="PANTHER" id="PTHR30619:SF7">
    <property type="entry name" value="BETA-LACTAMASE DOMAIN PROTEIN"/>
    <property type="match status" value="1"/>
</dbReference>
<feature type="chain" id="PRO_5035291814" evidence="2">
    <location>
        <begin position="23"/>
        <end position="346"/>
    </location>
</feature>
<keyword evidence="5" id="KW-1185">Reference proteome</keyword>
<dbReference type="EMBL" id="JACOPQ010000014">
    <property type="protein sequence ID" value="MBC5738325.1"/>
    <property type="molecule type" value="Genomic_DNA"/>
</dbReference>
<dbReference type="PANTHER" id="PTHR30619">
    <property type="entry name" value="DNA INTERNALIZATION/COMPETENCE PROTEIN COMEC/REC2"/>
    <property type="match status" value="1"/>
</dbReference>
<dbReference type="AlphaFoldDB" id="A0A8J6JP38"/>
<evidence type="ECO:0000313" key="5">
    <source>
        <dbReference type="Proteomes" id="UP000607645"/>
    </source>
</evidence>
<name>A0A8J6JP38_9FIRM</name>
<dbReference type="Gene3D" id="3.60.15.10">
    <property type="entry name" value="Ribonuclease Z/Hydroxyacylglutathione hydrolase-like"/>
    <property type="match status" value="1"/>
</dbReference>
<evidence type="ECO:0000313" key="4">
    <source>
        <dbReference type="EMBL" id="MBC5738325.1"/>
    </source>
</evidence>
<dbReference type="CDD" id="cd07731">
    <property type="entry name" value="ComA-like_MBL-fold"/>
    <property type="match status" value="1"/>
</dbReference>
<dbReference type="InterPro" id="IPR035681">
    <property type="entry name" value="ComA-like_MBL"/>
</dbReference>
<feature type="domain" description="Metallo-beta-lactamase" evidence="3">
    <location>
        <begin position="47"/>
        <end position="239"/>
    </location>
</feature>
<dbReference type="SUPFAM" id="SSF56281">
    <property type="entry name" value="Metallo-hydrolase/oxidoreductase"/>
    <property type="match status" value="1"/>
</dbReference>
<dbReference type="InterPro" id="IPR036866">
    <property type="entry name" value="RibonucZ/Hydroxyglut_hydro"/>
</dbReference>
<evidence type="ECO:0000259" key="3">
    <source>
        <dbReference type="SMART" id="SM00849"/>
    </source>
</evidence>
<dbReference type="InterPro" id="IPR004026">
    <property type="entry name" value="Ada_DNA_repair_Zn-bd"/>
</dbReference>
<dbReference type="InterPro" id="IPR001279">
    <property type="entry name" value="Metallo-B-lactamas"/>
</dbReference>
<reference evidence="4" key="1">
    <citation type="submission" date="2020-08" db="EMBL/GenBank/DDBJ databases">
        <title>Genome public.</title>
        <authorList>
            <person name="Liu C."/>
            <person name="Sun Q."/>
        </authorList>
    </citation>
    <scope>NUCLEOTIDE SEQUENCE</scope>
    <source>
        <strain evidence="4">NSJ-52</strain>
    </source>
</reference>
<dbReference type="GO" id="GO:0006355">
    <property type="term" value="P:regulation of DNA-templated transcription"/>
    <property type="evidence" value="ECO:0007669"/>
    <property type="project" value="InterPro"/>
</dbReference>
<dbReference type="Pfam" id="PF02805">
    <property type="entry name" value="Ada_Zn_binding"/>
    <property type="match status" value="1"/>
</dbReference>
<evidence type="ECO:0000256" key="2">
    <source>
        <dbReference type="SAM" id="SignalP"/>
    </source>
</evidence>